<evidence type="ECO:0000256" key="10">
    <source>
        <dbReference type="RuleBase" id="RU004334"/>
    </source>
</evidence>
<evidence type="ECO:0000259" key="12">
    <source>
        <dbReference type="PROSITE" id="PS51030"/>
    </source>
</evidence>
<dbReference type="GO" id="GO:0005634">
    <property type="term" value="C:nucleus"/>
    <property type="evidence" value="ECO:0007669"/>
    <property type="project" value="UniProtKB-SubCell"/>
</dbReference>
<feature type="compositionally biased region" description="Basic and acidic residues" evidence="11">
    <location>
        <begin position="243"/>
        <end position="259"/>
    </location>
</feature>
<keyword evidence="2 10" id="KW-0479">Metal-binding</keyword>
<evidence type="ECO:0008006" key="16">
    <source>
        <dbReference type="Google" id="ProtNLM"/>
    </source>
</evidence>
<dbReference type="PANTHER" id="PTHR24083">
    <property type="entry name" value="NUCLEAR HORMONE RECEPTOR"/>
    <property type="match status" value="1"/>
</dbReference>
<keyword evidence="9 10" id="KW-0539">Nucleus</keyword>
<dbReference type="InterPro" id="IPR035500">
    <property type="entry name" value="NHR-like_dom_sf"/>
</dbReference>
<keyword evidence="5 10" id="KW-0805">Transcription regulation</keyword>
<comment type="similarity">
    <text evidence="10">Belongs to the nuclear hormone receptor family.</text>
</comment>
<keyword evidence="3 10" id="KW-0863">Zinc-finger</keyword>
<dbReference type="PROSITE" id="PS51030">
    <property type="entry name" value="NUCLEAR_REC_DBD_2"/>
    <property type="match status" value="1"/>
</dbReference>
<dbReference type="Gene3D" id="1.10.565.10">
    <property type="entry name" value="Retinoid X Receptor"/>
    <property type="match status" value="1"/>
</dbReference>
<dbReference type="PRINTS" id="PR00398">
    <property type="entry name" value="STRDHORMONER"/>
</dbReference>
<evidence type="ECO:0000256" key="8">
    <source>
        <dbReference type="ARBA" id="ARBA00023170"/>
    </source>
</evidence>
<proteinExistence type="inferred from homology"/>
<sequence>MMEVREGKPEVLCRVCGDKASGKHYGVPSCDGCRGFFKRSIRRNLDYVCKEGGRCVVDVSRRNQCQACRFSKCLRVNMKKEAVQHERARRPALTGQHQFSLQKIGYNFARHPNLFHSAPLTVSTFPSLHPYNPIASTDARNPNCFLENSFHEFSRFPDSLPPDIQLSPLLSTQVGSLNSLNPFKIPLFPTSLHYPTHGGYFPTNIFYPPVASGNSTTHLETRSNRPIIDRVASPKFHQTLQDETAKPDSQLPDKIKEDEVSSSEEACKTDSPAIEVKIDPRNEMHSPNNYEPPAYYVTKKMDKLVYNLDSAKSRTFGHTSEREKTMQQAESTKCSEDKLQPEHKNNGSSLSQSIHDPSTKLLVATVKWLHSVVTFQQMKAHDQNLLLYSNWRELFVLTAAQYSFYFDEEHMATDILQKQPTIKEELKKLISLLNKIAKCRLDRTEFECLKSALLFRTDSLDVPASSRIEILQDQTLLTLQKYCSTKDANRLGRLMLLLPSVCCIACQGLLEHMLFPSASEDEIHATLSRILIYTSI</sequence>
<dbReference type="Pfam" id="PF00104">
    <property type="entry name" value="Hormone_recep"/>
    <property type="match status" value="1"/>
</dbReference>
<gene>
    <name evidence="14" type="ORF">PARMNEM_LOCUS9279</name>
</gene>
<reference evidence="14 15" key="1">
    <citation type="submission" date="2023-11" db="EMBL/GenBank/DDBJ databases">
        <authorList>
            <person name="Hedman E."/>
            <person name="Englund M."/>
            <person name="Stromberg M."/>
            <person name="Nyberg Akerstrom W."/>
            <person name="Nylinder S."/>
            <person name="Jareborg N."/>
            <person name="Kallberg Y."/>
            <person name="Kronander E."/>
        </authorList>
    </citation>
    <scope>NUCLEOTIDE SEQUENCE [LARGE SCALE GENOMIC DNA]</scope>
</reference>
<evidence type="ECO:0000313" key="15">
    <source>
        <dbReference type="Proteomes" id="UP001314205"/>
    </source>
</evidence>
<dbReference type="Proteomes" id="UP001314205">
    <property type="component" value="Unassembled WGS sequence"/>
</dbReference>
<evidence type="ECO:0000256" key="11">
    <source>
        <dbReference type="SAM" id="MobiDB-lite"/>
    </source>
</evidence>
<keyword evidence="15" id="KW-1185">Reference proteome</keyword>
<dbReference type="InterPro" id="IPR001723">
    <property type="entry name" value="Nuclear_hrmn_rcpt"/>
</dbReference>
<keyword evidence="4 10" id="KW-0862">Zinc</keyword>
<dbReference type="PROSITE" id="PS51843">
    <property type="entry name" value="NR_LBD"/>
    <property type="match status" value="1"/>
</dbReference>
<dbReference type="EMBL" id="CAVLGL010000082">
    <property type="protein sequence ID" value="CAK1588670.1"/>
    <property type="molecule type" value="Genomic_DNA"/>
</dbReference>
<evidence type="ECO:0000256" key="2">
    <source>
        <dbReference type="ARBA" id="ARBA00022723"/>
    </source>
</evidence>
<evidence type="ECO:0000256" key="6">
    <source>
        <dbReference type="ARBA" id="ARBA00023125"/>
    </source>
</evidence>
<dbReference type="InterPro" id="IPR000536">
    <property type="entry name" value="Nucl_hrmn_rcpt_lig-bd"/>
</dbReference>
<evidence type="ECO:0000256" key="4">
    <source>
        <dbReference type="ARBA" id="ARBA00022833"/>
    </source>
</evidence>
<evidence type="ECO:0000256" key="3">
    <source>
        <dbReference type="ARBA" id="ARBA00022771"/>
    </source>
</evidence>
<accession>A0AAV1L1G3</accession>
<evidence type="ECO:0000256" key="1">
    <source>
        <dbReference type="ARBA" id="ARBA00004123"/>
    </source>
</evidence>
<dbReference type="InterPro" id="IPR013088">
    <property type="entry name" value="Znf_NHR/GATA"/>
</dbReference>
<evidence type="ECO:0000256" key="7">
    <source>
        <dbReference type="ARBA" id="ARBA00023163"/>
    </source>
</evidence>
<keyword evidence="7 10" id="KW-0804">Transcription</keyword>
<keyword evidence="6 10" id="KW-0238">DNA-binding</keyword>
<feature type="compositionally biased region" description="Basic and acidic residues" evidence="11">
    <location>
        <begin position="333"/>
        <end position="345"/>
    </location>
</feature>
<evidence type="ECO:0000256" key="9">
    <source>
        <dbReference type="ARBA" id="ARBA00023242"/>
    </source>
</evidence>
<dbReference type="Pfam" id="PF00105">
    <property type="entry name" value="zf-C4"/>
    <property type="match status" value="1"/>
</dbReference>
<dbReference type="PROSITE" id="PS00031">
    <property type="entry name" value="NUCLEAR_REC_DBD_1"/>
    <property type="match status" value="1"/>
</dbReference>
<dbReference type="SMART" id="SM00430">
    <property type="entry name" value="HOLI"/>
    <property type="match status" value="1"/>
</dbReference>
<feature type="domain" description="NR LBD" evidence="13">
    <location>
        <begin position="300"/>
        <end position="534"/>
    </location>
</feature>
<feature type="region of interest" description="Disordered" evidence="11">
    <location>
        <begin position="234"/>
        <end position="270"/>
    </location>
</feature>
<dbReference type="GO" id="GO:0043565">
    <property type="term" value="F:sequence-specific DNA binding"/>
    <property type="evidence" value="ECO:0007669"/>
    <property type="project" value="InterPro"/>
</dbReference>
<dbReference type="InterPro" id="IPR050274">
    <property type="entry name" value="Nuclear_hormone_rcpt_NR2"/>
</dbReference>
<dbReference type="SUPFAM" id="SSF57716">
    <property type="entry name" value="Glucocorticoid receptor-like (DNA-binding domain)"/>
    <property type="match status" value="1"/>
</dbReference>
<dbReference type="GO" id="GO:0008270">
    <property type="term" value="F:zinc ion binding"/>
    <property type="evidence" value="ECO:0007669"/>
    <property type="project" value="UniProtKB-KW"/>
</dbReference>
<feature type="domain" description="Nuclear receptor" evidence="12">
    <location>
        <begin position="10"/>
        <end position="85"/>
    </location>
</feature>
<evidence type="ECO:0000256" key="5">
    <source>
        <dbReference type="ARBA" id="ARBA00023015"/>
    </source>
</evidence>
<dbReference type="InterPro" id="IPR001628">
    <property type="entry name" value="Znf_hrmn_rcpt"/>
</dbReference>
<keyword evidence="8 10" id="KW-0675">Receptor</keyword>
<comment type="subcellular location">
    <subcellularLocation>
        <location evidence="1 10">Nucleus</location>
    </subcellularLocation>
</comment>
<protein>
    <recommendedName>
        <fullName evidence="16">Nuclear receptor subfamily 2 group C member 2</fullName>
    </recommendedName>
</protein>
<evidence type="ECO:0000259" key="13">
    <source>
        <dbReference type="PROSITE" id="PS51843"/>
    </source>
</evidence>
<dbReference type="PRINTS" id="PR00047">
    <property type="entry name" value="STROIDFINGER"/>
</dbReference>
<evidence type="ECO:0000313" key="14">
    <source>
        <dbReference type="EMBL" id="CAK1588670.1"/>
    </source>
</evidence>
<dbReference type="AlphaFoldDB" id="A0AAV1L1G3"/>
<dbReference type="GO" id="GO:0003700">
    <property type="term" value="F:DNA-binding transcription factor activity"/>
    <property type="evidence" value="ECO:0007669"/>
    <property type="project" value="InterPro"/>
</dbReference>
<organism evidence="14 15">
    <name type="scientific">Parnassius mnemosyne</name>
    <name type="common">clouded apollo</name>
    <dbReference type="NCBI Taxonomy" id="213953"/>
    <lineage>
        <taxon>Eukaryota</taxon>
        <taxon>Metazoa</taxon>
        <taxon>Ecdysozoa</taxon>
        <taxon>Arthropoda</taxon>
        <taxon>Hexapoda</taxon>
        <taxon>Insecta</taxon>
        <taxon>Pterygota</taxon>
        <taxon>Neoptera</taxon>
        <taxon>Endopterygota</taxon>
        <taxon>Lepidoptera</taxon>
        <taxon>Glossata</taxon>
        <taxon>Ditrysia</taxon>
        <taxon>Papilionoidea</taxon>
        <taxon>Papilionidae</taxon>
        <taxon>Parnassiinae</taxon>
        <taxon>Parnassini</taxon>
        <taxon>Parnassius</taxon>
        <taxon>Driopa</taxon>
    </lineage>
</organism>
<dbReference type="CDD" id="cd07164">
    <property type="entry name" value="NR_DBD_PNR_like_1"/>
    <property type="match status" value="1"/>
</dbReference>
<dbReference type="SMART" id="SM00399">
    <property type="entry name" value="ZnF_C4"/>
    <property type="match status" value="1"/>
</dbReference>
<name>A0AAV1L1G3_9NEOP</name>
<dbReference type="Gene3D" id="3.30.50.10">
    <property type="entry name" value="Erythroid Transcription Factor GATA-1, subunit A"/>
    <property type="match status" value="1"/>
</dbReference>
<feature type="region of interest" description="Disordered" evidence="11">
    <location>
        <begin position="316"/>
        <end position="354"/>
    </location>
</feature>
<dbReference type="SUPFAM" id="SSF48508">
    <property type="entry name" value="Nuclear receptor ligand-binding domain"/>
    <property type="match status" value="1"/>
</dbReference>
<comment type="caution">
    <text evidence="14">The sequence shown here is derived from an EMBL/GenBank/DDBJ whole genome shotgun (WGS) entry which is preliminary data.</text>
</comment>
<dbReference type="FunFam" id="3.30.50.10:FF:000058">
    <property type="entry name" value="Nuclear Hormone Receptor family"/>
    <property type="match status" value="1"/>
</dbReference>